<protein>
    <recommendedName>
        <fullName evidence="5">Dipeptidylpeptidase IV N-terminal domain-containing protein</fullName>
    </recommendedName>
</protein>
<keyword evidence="2" id="KW-0472">Membrane</keyword>
<dbReference type="EMBL" id="PFET01000001">
    <property type="protein sequence ID" value="PJE76272.1"/>
    <property type="molecule type" value="Genomic_DNA"/>
</dbReference>
<evidence type="ECO:0000256" key="1">
    <source>
        <dbReference type="SAM" id="MobiDB-lite"/>
    </source>
</evidence>
<feature type="region of interest" description="Disordered" evidence="1">
    <location>
        <begin position="38"/>
        <end position="78"/>
    </location>
</feature>
<dbReference type="InterPro" id="IPR011042">
    <property type="entry name" value="6-blade_b-propeller_TolB-like"/>
</dbReference>
<dbReference type="SUPFAM" id="SSF82171">
    <property type="entry name" value="DPP6 N-terminal domain-like"/>
    <property type="match status" value="1"/>
</dbReference>
<keyword evidence="2" id="KW-1133">Transmembrane helix</keyword>
<dbReference type="Gene3D" id="2.120.10.30">
    <property type="entry name" value="TolB, C-terminal domain"/>
    <property type="match status" value="1"/>
</dbReference>
<evidence type="ECO:0008006" key="5">
    <source>
        <dbReference type="Google" id="ProtNLM"/>
    </source>
</evidence>
<keyword evidence="2" id="KW-0812">Transmembrane</keyword>
<reference evidence="3 4" key="1">
    <citation type="submission" date="2017-09" db="EMBL/GenBank/DDBJ databases">
        <title>Depth-based differentiation of microbial function through sediment-hosted aquifers and enrichment of novel symbionts in the deep terrestrial subsurface.</title>
        <authorList>
            <person name="Probst A.J."/>
            <person name="Ladd B."/>
            <person name="Jarett J.K."/>
            <person name="Geller-Mcgrath D.E."/>
            <person name="Sieber C.M."/>
            <person name="Emerson J.B."/>
            <person name="Anantharaman K."/>
            <person name="Thomas B.C."/>
            <person name="Malmstrom R."/>
            <person name="Stieglmeier M."/>
            <person name="Klingl A."/>
            <person name="Woyke T."/>
            <person name="Ryan C.M."/>
            <person name="Banfield J.F."/>
        </authorList>
    </citation>
    <scope>NUCLEOTIDE SEQUENCE [LARGE SCALE GENOMIC DNA]</scope>
    <source>
        <strain evidence="3">CG10_big_fil_rev_8_21_14_0_10_48_11</strain>
    </source>
</reference>
<feature type="compositionally biased region" description="Low complexity" evidence="1">
    <location>
        <begin position="39"/>
        <end position="58"/>
    </location>
</feature>
<accession>A0A2M8LFP2</accession>
<dbReference type="AlphaFoldDB" id="A0A2M8LFP2"/>
<evidence type="ECO:0000313" key="4">
    <source>
        <dbReference type="Proteomes" id="UP000231152"/>
    </source>
</evidence>
<evidence type="ECO:0000256" key="2">
    <source>
        <dbReference type="SAM" id="Phobius"/>
    </source>
</evidence>
<feature type="compositionally biased region" description="Polar residues" evidence="1">
    <location>
        <begin position="59"/>
        <end position="78"/>
    </location>
</feature>
<feature type="transmembrane region" description="Helical" evidence="2">
    <location>
        <begin position="9"/>
        <end position="30"/>
    </location>
</feature>
<dbReference type="Proteomes" id="UP000231152">
    <property type="component" value="Unassembled WGS sequence"/>
</dbReference>
<sequence>MPNFTPRRILLIVGFLFLCTLLAVLLYVMFFKRRPAPVTPATSGTPTSSSGLPTAGTGQPTVVPSTGQGALPITQNDQTENQLATRTLVSEPTRFSTTDANGGGIVFYQSTTGIFSHADASGNLQKLSDAKFPSIQNVTWAPDRSQAVLEFPDGANVLYNFQTKKQVTLPQHWQDFSFSNNGSELAFKSMGLDVNNRWLGVANPDGSGATAVEPLGNNANNVMVTWSPSGQIVGLQHVPSGADQQDIFFVGLHGENFRSLTVPGIGFIPKWTPDGQQLLYSVTSARSDYRPELWVTNASGEQIGTGRRSLDIRTWANKCTFASTSELYCAVPESLPDGAGLTPAIAAATPDVIYKIDITTGQKTLVGLPDSSVTARSLSVSKDGSQLFVEDNQTGNIITVAL</sequence>
<proteinExistence type="predicted"/>
<name>A0A2M8LFP2_9BACT</name>
<organism evidence="3 4">
    <name type="scientific">Candidatus Uhrbacteria bacterium CG10_big_fil_rev_8_21_14_0_10_48_11</name>
    <dbReference type="NCBI Taxonomy" id="1975037"/>
    <lineage>
        <taxon>Bacteria</taxon>
        <taxon>Candidatus Uhriibacteriota</taxon>
    </lineage>
</organism>
<comment type="caution">
    <text evidence="3">The sequence shown here is derived from an EMBL/GenBank/DDBJ whole genome shotgun (WGS) entry which is preliminary data.</text>
</comment>
<evidence type="ECO:0000313" key="3">
    <source>
        <dbReference type="EMBL" id="PJE76272.1"/>
    </source>
</evidence>
<gene>
    <name evidence="3" type="ORF">COV04_00095</name>
</gene>